<dbReference type="InterPro" id="IPR006124">
    <property type="entry name" value="Metalloenzyme"/>
</dbReference>
<comment type="similarity">
    <text evidence="4">Belongs to the BPG-independent phosphoglycerate mutase family. A-PGAM subfamily.</text>
</comment>
<comment type="function">
    <text evidence="2">Catalyzes the interconversion of 2-phosphoglycerate and 3-phosphoglycerate.</text>
</comment>
<comment type="catalytic activity">
    <reaction evidence="1">
        <text>(2R)-2-phosphoglycerate = (2R)-3-phosphoglycerate</text>
        <dbReference type="Rhea" id="RHEA:15901"/>
        <dbReference type="ChEBI" id="CHEBI:58272"/>
        <dbReference type="ChEBI" id="CHEBI:58289"/>
        <dbReference type="EC" id="5.4.2.12"/>
    </reaction>
</comment>
<dbReference type="EMBL" id="JBHTAH010000002">
    <property type="protein sequence ID" value="MFC7068773.1"/>
    <property type="molecule type" value="Genomic_DNA"/>
</dbReference>
<dbReference type="RefSeq" id="WP_390209983.1">
    <property type="nucleotide sequence ID" value="NZ_JBHTAH010000002.1"/>
</dbReference>
<keyword evidence="5" id="KW-0324">Glycolysis</keyword>
<dbReference type="InterPro" id="IPR017850">
    <property type="entry name" value="Alkaline_phosphatase_core_sf"/>
</dbReference>
<reference evidence="7 8" key="1">
    <citation type="journal article" date="2019" name="Int. J. Syst. Evol. Microbiol.">
        <title>The Global Catalogue of Microorganisms (GCM) 10K type strain sequencing project: providing services to taxonomists for standard genome sequencing and annotation.</title>
        <authorList>
            <consortium name="The Broad Institute Genomics Platform"/>
            <consortium name="The Broad Institute Genome Sequencing Center for Infectious Disease"/>
            <person name="Wu L."/>
            <person name="Ma J."/>
        </authorList>
    </citation>
    <scope>NUCLEOTIDE SEQUENCE [LARGE SCALE GENOMIC DNA]</scope>
    <source>
        <strain evidence="7 8">DT31</strain>
    </source>
</reference>
<dbReference type="Gene3D" id="3.40.720.10">
    <property type="entry name" value="Alkaline Phosphatase, subunit A"/>
    <property type="match status" value="2"/>
</dbReference>
<organism evidence="7 8">
    <name type="scientific">Halobaculum lipolyticum</name>
    <dbReference type="NCBI Taxonomy" id="3032001"/>
    <lineage>
        <taxon>Archaea</taxon>
        <taxon>Methanobacteriati</taxon>
        <taxon>Methanobacteriota</taxon>
        <taxon>Stenosarchaea group</taxon>
        <taxon>Halobacteria</taxon>
        <taxon>Halobacteriales</taxon>
        <taxon>Haloferacaceae</taxon>
        <taxon>Halobaculum</taxon>
    </lineage>
</organism>
<comment type="caution">
    <text evidence="7">The sequence shown here is derived from an EMBL/GenBank/DDBJ whole genome shotgun (WGS) entry which is preliminary data.</text>
</comment>
<gene>
    <name evidence="7" type="ORF">ACFQL9_03890</name>
</gene>
<dbReference type="Pfam" id="PF01676">
    <property type="entry name" value="Metalloenzyme"/>
    <property type="match status" value="1"/>
</dbReference>
<dbReference type="SUPFAM" id="SSF53649">
    <property type="entry name" value="Alkaline phosphatase-like"/>
    <property type="match status" value="1"/>
</dbReference>
<accession>A0ABD5W7B8</accession>
<dbReference type="Proteomes" id="UP001596461">
    <property type="component" value="Unassembled WGS sequence"/>
</dbReference>
<evidence type="ECO:0000256" key="1">
    <source>
        <dbReference type="ARBA" id="ARBA00000370"/>
    </source>
</evidence>
<evidence type="ECO:0000313" key="7">
    <source>
        <dbReference type="EMBL" id="MFC7068773.1"/>
    </source>
</evidence>
<dbReference type="GO" id="GO:0006096">
    <property type="term" value="P:glycolytic process"/>
    <property type="evidence" value="ECO:0007669"/>
    <property type="project" value="UniProtKB-KW"/>
</dbReference>
<dbReference type="InterPro" id="IPR042253">
    <property type="entry name" value="Pglycerate_mutase_ApgM_sf"/>
</dbReference>
<feature type="domain" description="Metalloenzyme" evidence="6">
    <location>
        <begin position="7"/>
        <end position="391"/>
    </location>
</feature>
<dbReference type="Gene3D" id="3.30.70.2130">
    <property type="entry name" value="Metalloenzyme domain"/>
    <property type="match status" value="1"/>
</dbReference>
<evidence type="ECO:0000256" key="4">
    <source>
        <dbReference type="ARBA" id="ARBA00005524"/>
    </source>
</evidence>
<proteinExistence type="inferred from homology"/>
<comment type="pathway">
    <text evidence="3">Carbohydrate degradation.</text>
</comment>
<evidence type="ECO:0000259" key="6">
    <source>
        <dbReference type="Pfam" id="PF01676"/>
    </source>
</evidence>
<dbReference type="GO" id="GO:0004619">
    <property type="term" value="F:phosphoglycerate mutase activity"/>
    <property type="evidence" value="ECO:0007669"/>
    <property type="project" value="UniProtKB-EC"/>
</dbReference>
<keyword evidence="8" id="KW-1185">Reference proteome</keyword>
<dbReference type="AlphaFoldDB" id="A0ABD5W7B8"/>
<evidence type="ECO:0000256" key="2">
    <source>
        <dbReference type="ARBA" id="ARBA00002315"/>
    </source>
</evidence>
<dbReference type="Pfam" id="PF10143">
    <property type="entry name" value="PhosphMutase"/>
    <property type="match status" value="1"/>
</dbReference>
<evidence type="ECO:0000256" key="5">
    <source>
        <dbReference type="ARBA" id="ARBA00023152"/>
    </source>
</evidence>
<evidence type="ECO:0000256" key="3">
    <source>
        <dbReference type="ARBA" id="ARBA00004921"/>
    </source>
</evidence>
<name>A0ABD5W7B8_9EURY</name>
<sequence length="432" mass="45547">MRGRDRRILLVLLDGAADRPSPALDGRTPWEAADTPNLDRLAAAGINGTMHVAQPGVPLSSDLAHTRLFGYDPTELPGRGVLEARGFGRDPPPGSVVCSASFASLEGDGRTVADRHLADDAADFERRSALPGVREADVPAVDGCTASFEYTWKNRGLVEVTADEVVSPAVTDVDPFAEGLPVIASEPTADAADAEAAERTATALRTFTRSTRDALAGVDGPADVVLSKWAATPRGVEAFADRHGLDAASLTPKPVLTGLARTLGMSHRAAPDGYDDRAAAALDALGSHEFVHVHYPEPDEVAHAAGPRAKRDEIAAIDASLATVTDRALDDPDLVTVVTADHTTPSTEDVVHSGEPVPVTIVADGVRVDGVERAGERPAARGDLRGVRGRDLLRTARAVADRIMLAGLRRTPAARDYPTTAVRPLWEGEDRE</sequence>
<dbReference type="PANTHER" id="PTHR31209">
    <property type="entry name" value="COFACTOR-INDEPENDENT PHOSPHOGLYCERATE MUTASE"/>
    <property type="match status" value="1"/>
</dbReference>
<dbReference type="InterPro" id="IPR004456">
    <property type="entry name" value="Pglycerate_mutase_ApgM"/>
</dbReference>
<dbReference type="PANTHER" id="PTHR31209:SF0">
    <property type="entry name" value="METALLOENZYME DOMAIN-CONTAINING PROTEIN"/>
    <property type="match status" value="1"/>
</dbReference>
<protein>
    <recommendedName>
        <fullName evidence="6">Metalloenzyme domain-containing protein</fullName>
    </recommendedName>
</protein>
<evidence type="ECO:0000313" key="8">
    <source>
        <dbReference type="Proteomes" id="UP001596461"/>
    </source>
</evidence>